<comment type="caution">
    <text evidence="1">The sequence shown here is derived from an EMBL/GenBank/DDBJ whole genome shotgun (WGS) entry which is preliminary data.</text>
</comment>
<dbReference type="EMBL" id="JACSQD010000004">
    <property type="protein sequence ID" value="MBD7995542.1"/>
    <property type="molecule type" value="Genomic_DNA"/>
</dbReference>
<accession>A0ABR8USL8</accession>
<dbReference type="RefSeq" id="WP_191807872.1">
    <property type="nucleotide sequence ID" value="NZ_JACSQD010000004.1"/>
</dbReference>
<evidence type="ECO:0000313" key="2">
    <source>
        <dbReference type="Proteomes" id="UP000609874"/>
    </source>
</evidence>
<reference evidence="1 2" key="1">
    <citation type="submission" date="2020-08" db="EMBL/GenBank/DDBJ databases">
        <title>A Genomic Blueprint of the Chicken Gut Microbiome.</title>
        <authorList>
            <person name="Gilroy R."/>
            <person name="Ravi A."/>
            <person name="Getino M."/>
            <person name="Pursley I."/>
            <person name="Horton D.L."/>
            <person name="Alikhan N.-F."/>
            <person name="Baker D."/>
            <person name="Gharbi K."/>
            <person name="Hall N."/>
            <person name="Watson M."/>
            <person name="Adriaenssens E.M."/>
            <person name="Foster-Nyarko E."/>
            <person name="Jarju S."/>
            <person name="Secka A."/>
            <person name="Antonio M."/>
            <person name="Oren A."/>
            <person name="Chaudhuri R."/>
            <person name="La Ragione R.M."/>
            <person name="Hildebrand F."/>
            <person name="Pallen M.J."/>
        </authorList>
    </citation>
    <scope>NUCLEOTIDE SEQUENCE [LARGE SCALE GENOMIC DNA]</scope>
    <source>
        <strain evidence="1 2">Sa2CUA1</strain>
    </source>
</reference>
<protein>
    <submittedName>
        <fullName evidence="1">Uncharacterized protein</fullName>
    </submittedName>
</protein>
<organism evidence="1 2">
    <name type="scientific">Arthrobacter gallicola</name>
    <dbReference type="NCBI Taxonomy" id="2762225"/>
    <lineage>
        <taxon>Bacteria</taxon>
        <taxon>Bacillati</taxon>
        <taxon>Actinomycetota</taxon>
        <taxon>Actinomycetes</taxon>
        <taxon>Micrococcales</taxon>
        <taxon>Micrococcaceae</taxon>
        <taxon>Arthrobacter</taxon>
    </lineage>
</organism>
<evidence type="ECO:0000313" key="1">
    <source>
        <dbReference type="EMBL" id="MBD7995542.1"/>
    </source>
</evidence>
<gene>
    <name evidence="1" type="ORF">H9639_09565</name>
</gene>
<name>A0ABR8USL8_9MICC</name>
<keyword evidence="2" id="KW-1185">Reference proteome</keyword>
<sequence length="126" mass="12738">MLDENTDPTQPVPPHAAAGWFNGVRFRTAAASSVLAAVSVTGIGAASAQASDLQAGAISAPAGNQVDSAAHTDTAAAVRAVQVPGSEERLAGVRRDLANAVAWGSVTADQAERFYAQISARIARGL</sequence>
<proteinExistence type="predicted"/>
<dbReference type="Proteomes" id="UP000609874">
    <property type="component" value="Unassembled WGS sequence"/>
</dbReference>